<dbReference type="NCBIfam" id="TIGR00458">
    <property type="entry name" value="aspS_nondisc"/>
    <property type="match status" value="1"/>
</dbReference>
<dbReference type="GO" id="GO:0005524">
    <property type="term" value="F:ATP binding"/>
    <property type="evidence" value="ECO:0007669"/>
    <property type="project" value="UniProtKB-KW"/>
</dbReference>
<protein>
    <recommendedName>
        <fullName evidence="11">Probable aspartate--tRNA ligase, cytoplasmic</fullName>
        <ecNumber evidence="3">6.1.1.12</ecNumber>
    </recommendedName>
</protein>
<dbReference type="GO" id="GO:0004815">
    <property type="term" value="F:aspartate-tRNA ligase activity"/>
    <property type="evidence" value="ECO:0007669"/>
    <property type="project" value="UniProtKB-EC"/>
</dbReference>
<dbReference type="Gene3D" id="2.40.50.140">
    <property type="entry name" value="Nucleic acid-binding proteins"/>
    <property type="match status" value="1"/>
</dbReference>
<evidence type="ECO:0000256" key="8">
    <source>
        <dbReference type="ARBA" id="ARBA00022917"/>
    </source>
</evidence>
<dbReference type="InterPro" id="IPR004364">
    <property type="entry name" value="Aa-tRNA-synt_II"/>
</dbReference>
<comment type="similarity">
    <text evidence="2">Belongs to the class-II aminoacyl-tRNA synthetase family. Type 2 subfamily.</text>
</comment>
<dbReference type="Gene3D" id="3.30.930.10">
    <property type="entry name" value="Bira Bifunctional Protein, Domain 2"/>
    <property type="match status" value="1"/>
</dbReference>
<keyword evidence="7" id="KW-0067">ATP-binding</keyword>
<feature type="domain" description="Aminoacyl-transfer RNA synthetases class-II family profile" evidence="13">
    <location>
        <begin position="228"/>
        <end position="521"/>
    </location>
</feature>
<dbReference type="EMBL" id="MU839006">
    <property type="protein sequence ID" value="KAK1768067.1"/>
    <property type="molecule type" value="Genomic_DNA"/>
</dbReference>
<gene>
    <name evidence="14" type="ORF">QBC33DRAFT_536165</name>
</gene>
<keyword evidence="8" id="KW-0648">Protein biosynthesis</keyword>
<dbReference type="Proteomes" id="UP001244011">
    <property type="component" value="Unassembled WGS sequence"/>
</dbReference>
<evidence type="ECO:0000313" key="14">
    <source>
        <dbReference type="EMBL" id="KAK1768067.1"/>
    </source>
</evidence>
<dbReference type="AlphaFoldDB" id="A0AAJ0C3K9"/>
<dbReference type="InterPro" id="IPR012340">
    <property type="entry name" value="NA-bd_OB-fold"/>
</dbReference>
<dbReference type="GeneID" id="85310867"/>
<dbReference type="SUPFAM" id="SSF55681">
    <property type="entry name" value="Class II aaRS and biotin synthetases"/>
    <property type="match status" value="1"/>
</dbReference>
<dbReference type="GO" id="GO:0005829">
    <property type="term" value="C:cytosol"/>
    <property type="evidence" value="ECO:0007669"/>
    <property type="project" value="TreeGrafter"/>
</dbReference>
<evidence type="ECO:0000256" key="3">
    <source>
        <dbReference type="ARBA" id="ARBA00012841"/>
    </source>
</evidence>
<dbReference type="GO" id="GO:0017101">
    <property type="term" value="C:aminoacyl-tRNA synthetase multienzyme complex"/>
    <property type="evidence" value="ECO:0007669"/>
    <property type="project" value="TreeGrafter"/>
</dbReference>
<evidence type="ECO:0000259" key="13">
    <source>
        <dbReference type="PROSITE" id="PS50862"/>
    </source>
</evidence>
<dbReference type="InterPro" id="IPR045864">
    <property type="entry name" value="aa-tRNA-synth_II/BPL/LPL"/>
</dbReference>
<evidence type="ECO:0000256" key="4">
    <source>
        <dbReference type="ARBA" id="ARBA00022490"/>
    </source>
</evidence>
<feature type="compositionally biased region" description="Low complexity" evidence="12">
    <location>
        <begin position="20"/>
        <end position="29"/>
    </location>
</feature>
<dbReference type="RefSeq" id="XP_060284280.1">
    <property type="nucleotide sequence ID" value="XM_060427680.1"/>
</dbReference>
<keyword evidence="4" id="KW-0963">Cytoplasm</keyword>
<dbReference type="PANTHER" id="PTHR43450:SF2">
    <property type="entry name" value="ASPARTATE--TRNA LIGASE"/>
    <property type="match status" value="1"/>
</dbReference>
<evidence type="ECO:0000256" key="10">
    <source>
        <dbReference type="ARBA" id="ARBA00047904"/>
    </source>
</evidence>
<dbReference type="EC" id="6.1.1.12" evidence="3"/>
<evidence type="ECO:0000256" key="11">
    <source>
        <dbReference type="ARBA" id="ARBA00070516"/>
    </source>
</evidence>
<comment type="subcellular location">
    <subcellularLocation>
        <location evidence="1">Cytoplasm</location>
    </subcellularLocation>
</comment>
<evidence type="ECO:0000256" key="1">
    <source>
        <dbReference type="ARBA" id="ARBA00004496"/>
    </source>
</evidence>
<evidence type="ECO:0000256" key="12">
    <source>
        <dbReference type="SAM" id="MobiDB-lite"/>
    </source>
</evidence>
<accession>A0AAJ0C3K9</accession>
<keyword evidence="15" id="KW-1185">Reference proteome</keyword>
<dbReference type="GO" id="GO:0006422">
    <property type="term" value="P:aspartyl-tRNA aminoacylation"/>
    <property type="evidence" value="ECO:0007669"/>
    <property type="project" value="InterPro"/>
</dbReference>
<dbReference type="InterPro" id="IPR004523">
    <property type="entry name" value="Asp-tRNA_synthase_2"/>
</dbReference>
<proteinExistence type="inferred from homology"/>
<dbReference type="InterPro" id="IPR024320">
    <property type="entry name" value="LPG_synthase_C"/>
</dbReference>
<dbReference type="CDD" id="cd04320">
    <property type="entry name" value="AspRS_cyto_N"/>
    <property type="match status" value="1"/>
</dbReference>
<evidence type="ECO:0000256" key="7">
    <source>
        <dbReference type="ARBA" id="ARBA00022840"/>
    </source>
</evidence>
<evidence type="ECO:0000256" key="2">
    <source>
        <dbReference type="ARBA" id="ARBA00005312"/>
    </source>
</evidence>
<dbReference type="HAMAP" id="MF_02075">
    <property type="entry name" value="Asp_tRNA_synth_type2"/>
    <property type="match status" value="1"/>
</dbReference>
<feature type="compositionally biased region" description="Basic and acidic residues" evidence="12">
    <location>
        <begin position="30"/>
        <end position="83"/>
    </location>
</feature>
<reference evidence="14" key="1">
    <citation type="submission" date="2023-06" db="EMBL/GenBank/DDBJ databases">
        <title>Genome-scale phylogeny and comparative genomics of the fungal order Sordariales.</title>
        <authorList>
            <consortium name="Lawrence Berkeley National Laboratory"/>
            <person name="Hensen N."/>
            <person name="Bonometti L."/>
            <person name="Westerberg I."/>
            <person name="Brannstrom I.O."/>
            <person name="Guillou S."/>
            <person name="Cros-Aarteil S."/>
            <person name="Calhoun S."/>
            <person name="Haridas S."/>
            <person name="Kuo A."/>
            <person name="Mondo S."/>
            <person name="Pangilinan J."/>
            <person name="Riley R."/>
            <person name="Labutti K."/>
            <person name="Andreopoulos B."/>
            <person name="Lipzen A."/>
            <person name="Chen C."/>
            <person name="Yanf M."/>
            <person name="Daum C."/>
            <person name="Ng V."/>
            <person name="Clum A."/>
            <person name="Steindorff A."/>
            <person name="Ohm R."/>
            <person name="Martin F."/>
            <person name="Silar P."/>
            <person name="Natvig D."/>
            <person name="Lalanne C."/>
            <person name="Gautier V."/>
            <person name="Ament-Velasquez S.L."/>
            <person name="Kruys A."/>
            <person name="Hutchinson M.I."/>
            <person name="Powell A.J."/>
            <person name="Barry K."/>
            <person name="Miller A.N."/>
            <person name="Grigoriev I.V."/>
            <person name="Debuchy R."/>
            <person name="Gladieux P."/>
            <person name="Thoren M.H."/>
            <person name="Johannesson H."/>
        </authorList>
    </citation>
    <scope>NUCLEOTIDE SEQUENCE</scope>
    <source>
        <strain evidence="14">8032-3</strain>
    </source>
</reference>
<comment type="catalytic activity">
    <reaction evidence="10">
        <text>tRNA(Asp) + L-aspartate + ATP = L-aspartyl-tRNA(Asp) + AMP + diphosphate</text>
        <dbReference type="Rhea" id="RHEA:19649"/>
        <dbReference type="Rhea" id="RHEA-COMP:9660"/>
        <dbReference type="Rhea" id="RHEA-COMP:9678"/>
        <dbReference type="ChEBI" id="CHEBI:29991"/>
        <dbReference type="ChEBI" id="CHEBI:30616"/>
        <dbReference type="ChEBI" id="CHEBI:33019"/>
        <dbReference type="ChEBI" id="CHEBI:78442"/>
        <dbReference type="ChEBI" id="CHEBI:78516"/>
        <dbReference type="ChEBI" id="CHEBI:456215"/>
        <dbReference type="EC" id="6.1.1.12"/>
    </reaction>
</comment>
<sequence>MASASSPRRNPISRFADAFSTRSSSPNSRDSGKSDTAQRREAKRLEKAEKRERLEQEQEELEERRRREYEKGKQEDDPETRDRYGELVHPLELSTINEIAEFPEGTEVTFRARIQHQRRMSEALDFLLLRDQTHTIQGVLSRTSPNMIRWVQKLNTESLVEVHGRLKIPENPVKSAYYQDIEVDIYSVHLVSPANNLPFDNYHTPDSLHQRMSDRVLDLRHPANQALFRIRAMVARTFRQVLEDQGFLEIQTPKIQPAATESGAEVFKVNYFGRRAFLAQSPQLAKQMSISADFKRVYEIGPVFRAENSNTHRHLAEYTGLDLEMTLPHTYRDLIRVVDSVLKSIFAAVYNMAEVEVVKQRWPSERMVWLEETPVIPFSEGLQMLRDDGREVAVEDLGTRDEIRLGELVKEKYKTDYYILDKFPANARPFYTHKDKDPTWTNSFDIFVRGQEICTGGQRIHKAKELRKSMADAGVDEYGMEEYLSAFDHGAPPHGGAGLGLERIVAWMLELGDVRYASLYPRDTKSLPERSPRIPHPEADTMRPRIKDQGQPAIEDLIANYGDASNTSWLDDRFEIWRHTTGAAVGFVRRGGKFAMMTGDPLCDPRQYTEVIYAFVDFVEKELKLTPIWLLVSAPVQAVLGRNLGWRTLSCAEEQRVDSDRHGLSISGQDKRRVEKEGIKIHEVRPNDKFIERANRGIEAWLAGRKGADKQVHLTEVKPWVDDAHRRYFAAEKDDTVHALVVMARLAPRYGWQVKWAMDFPGAPNGVIEVLIERALTTVTGPVTFGVGASMKLKPGEHLHGVRAKFLARTYDLVARRLKLGRKSEFRQKFGVHGESIYICYPRWGVTVGDLREIVAFFED</sequence>
<dbReference type="Pfam" id="PF09924">
    <property type="entry name" value="LPG_synthase_C"/>
    <property type="match status" value="1"/>
</dbReference>
<feature type="region of interest" description="Disordered" evidence="12">
    <location>
        <begin position="1"/>
        <end position="83"/>
    </location>
</feature>
<dbReference type="SUPFAM" id="SSF50249">
    <property type="entry name" value="Nucleic acid-binding proteins"/>
    <property type="match status" value="1"/>
</dbReference>
<dbReference type="InterPro" id="IPR002312">
    <property type="entry name" value="Asp/Asn-tRNA-synth_IIb"/>
</dbReference>
<organism evidence="14 15">
    <name type="scientific">Phialemonium atrogriseum</name>
    <dbReference type="NCBI Taxonomy" id="1093897"/>
    <lineage>
        <taxon>Eukaryota</taxon>
        <taxon>Fungi</taxon>
        <taxon>Dikarya</taxon>
        <taxon>Ascomycota</taxon>
        <taxon>Pezizomycotina</taxon>
        <taxon>Sordariomycetes</taxon>
        <taxon>Sordariomycetidae</taxon>
        <taxon>Cephalothecales</taxon>
        <taxon>Cephalothecaceae</taxon>
        <taxon>Phialemonium</taxon>
    </lineage>
</organism>
<dbReference type="GO" id="GO:0003723">
    <property type="term" value="F:RNA binding"/>
    <property type="evidence" value="ECO:0007669"/>
    <property type="project" value="TreeGrafter"/>
</dbReference>
<dbReference type="NCBIfam" id="NF003483">
    <property type="entry name" value="PRK05159.1"/>
    <property type="match status" value="1"/>
</dbReference>
<evidence type="ECO:0000256" key="5">
    <source>
        <dbReference type="ARBA" id="ARBA00022598"/>
    </source>
</evidence>
<evidence type="ECO:0000256" key="9">
    <source>
        <dbReference type="ARBA" id="ARBA00023146"/>
    </source>
</evidence>
<name>A0AAJ0C3K9_9PEZI</name>
<dbReference type="InterPro" id="IPR006195">
    <property type="entry name" value="aa-tRNA-synth_II"/>
</dbReference>
<keyword evidence="6" id="KW-0547">Nucleotide-binding</keyword>
<keyword evidence="5" id="KW-0436">Ligase</keyword>
<dbReference type="PROSITE" id="PS50862">
    <property type="entry name" value="AA_TRNA_LIGASE_II"/>
    <property type="match status" value="1"/>
</dbReference>
<dbReference type="PRINTS" id="PR01042">
    <property type="entry name" value="TRNASYNTHASP"/>
</dbReference>
<evidence type="ECO:0000313" key="15">
    <source>
        <dbReference type="Proteomes" id="UP001244011"/>
    </source>
</evidence>
<dbReference type="Pfam" id="PF00152">
    <property type="entry name" value="tRNA-synt_2"/>
    <property type="match status" value="1"/>
</dbReference>
<comment type="caution">
    <text evidence="14">The sequence shown here is derived from an EMBL/GenBank/DDBJ whole genome shotgun (WGS) entry which is preliminary data.</text>
</comment>
<dbReference type="PANTHER" id="PTHR43450">
    <property type="entry name" value="ASPARTYL-TRNA SYNTHETASE"/>
    <property type="match status" value="1"/>
</dbReference>
<evidence type="ECO:0000256" key="6">
    <source>
        <dbReference type="ARBA" id="ARBA00022741"/>
    </source>
</evidence>
<keyword evidence="9" id="KW-0030">Aminoacyl-tRNA synthetase</keyword>
<dbReference type="FunFam" id="3.30.930.10:FF:000038">
    <property type="entry name" value="Aspartate--tRNA ligase"/>
    <property type="match status" value="1"/>
</dbReference>